<keyword evidence="11" id="KW-1185">Reference proteome</keyword>
<keyword evidence="5 8" id="KW-1133">Transmembrane helix</keyword>
<reference evidence="10 11" key="1">
    <citation type="submission" date="2018-09" db="EMBL/GenBank/DDBJ databases">
        <title>Genome Sequence of Paenibacillus lautus Strain E7593-69, Azo Dye-Degrading Bacteria, Isolated from Commercial Tattoo Inks.</title>
        <authorList>
            <person name="Nho S.W."/>
            <person name="Kim S.-J."/>
            <person name="Kweon O."/>
            <person name="Cerniglia C.E."/>
        </authorList>
    </citation>
    <scope>NUCLEOTIDE SEQUENCE [LARGE SCALE GENOMIC DNA]</scope>
    <source>
        <strain evidence="10 11">E7593-69</strain>
    </source>
</reference>
<keyword evidence="7 8" id="KW-0131">Cell cycle</keyword>
<dbReference type="InterPro" id="IPR026580">
    <property type="entry name" value="DivIB"/>
</dbReference>
<dbReference type="GO" id="GO:0043093">
    <property type="term" value="P:FtsZ-dependent cytokinesis"/>
    <property type="evidence" value="ECO:0007669"/>
    <property type="project" value="UniProtKB-UniRule"/>
</dbReference>
<dbReference type="EMBL" id="CP032412">
    <property type="protein sequence ID" value="AYB47889.1"/>
    <property type="molecule type" value="Genomic_DNA"/>
</dbReference>
<dbReference type="HAMAP" id="MF_00912">
    <property type="entry name" value="DivIB"/>
    <property type="match status" value="1"/>
</dbReference>
<evidence type="ECO:0000313" key="10">
    <source>
        <dbReference type="EMBL" id="AYB47889.1"/>
    </source>
</evidence>
<protein>
    <recommendedName>
        <fullName evidence="8">Cell division protein DivIB</fullName>
    </recommendedName>
</protein>
<comment type="subcellular location">
    <subcellularLocation>
        <location evidence="8">Cell membrane</location>
        <topology evidence="8">Single-pass type II membrane protein</topology>
    </subcellularLocation>
    <subcellularLocation>
        <location evidence="1">Membrane</location>
    </subcellularLocation>
    <text evidence="8">Localizes to the division septum.</text>
</comment>
<gene>
    <name evidence="8" type="primary">divIB</name>
    <name evidence="10" type="ORF">D5F53_20545</name>
</gene>
<evidence type="ECO:0000256" key="6">
    <source>
        <dbReference type="ARBA" id="ARBA00023136"/>
    </source>
</evidence>
<keyword evidence="3 8" id="KW-0132">Cell division</keyword>
<keyword evidence="2 8" id="KW-1003">Cell membrane</keyword>
<evidence type="ECO:0000256" key="1">
    <source>
        <dbReference type="ARBA" id="ARBA00004370"/>
    </source>
</evidence>
<keyword evidence="4 8" id="KW-0812">Transmembrane</keyword>
<dbReference type="InterPro" id="IPR050487">
    <property type="entry name" value="FtsQ_DivIB"/>
</dbReference>
<sequence>MSKTHMPVLKQDKPKPKTAKKIIWILLLLFAALLTILFFRSSVSQVTEIHFTGNTFNTDEQLTKQSGLHIGDQYFGVDPTLVQERLMELGTIKTAEVVKSFPGEVSIVVTEHPTVAYELSDSGELQAILSSGTSVPVTASGIAVEKPILTNWDANDPNKAKLSKVLAEIPGSLTSDISEIMPSPTLSFPDRIKMYTRSKFEVITSVSLLRDKVEYLNQVTEIERPGVITMLEADSYVPFEEEVGEDAEEGQ</sequence>
<evidence type="ECO:0000256" key="3">
    <source>
        <dbReference type="ARBA" id="ARBA00022618"/>
    </source>
</evidence>
<comment type="function">
    <text evidence="8">Cell division protein that may be involved in stabilizing or promoting the assembly of the division complex.</text>
</comment>
<evidence type="ECO:0000259" key="9">
    <source>
        <dbReference type="PROSITE" id="PS51779"/>
    </source>
</evidence>
<evidence type="ECO:0000256" key="4">
    <source>
        <dbReference type="ARBA" id="ARBA00022692"/>
    </source>
</evidence>
<evidence type="ECO:0000256" key="2">
    <source>
        <dbReference type="ARBA" id="ARBA00022475"/>
    </source>
</evidence>
<proteinExistence type="inferred from homology"/>
<dbReference type="KEGG" id="plw:D5F53_20545"/>
<dbReference type="Gene3D" id="3.40.50.10960">
    <property type="match status" value="1"/>
</dbReference>
<dbReference type="Gene3D" id="3.10.20.310">
    <property type="entry name" value="membrane protein fhac"/>
    <property type="match status" value="1"/>
</dbReference>
<dbReference type="InterPro" id="IPR013685">
    <property type="entry name" value="POTRA_FtsQ_type"/>
</dbReference>
<accession>A0A385TVI7</accession>
<evidence type="ECO:0000313" key="11">
    <source>
        <dbReference type="Proteomes" id="UP000266552"/>
    </source>
</evidence>
<feature type="domain" description="POTRA" evidence="9">
    <location>
        <begin position="44"/>
        <end position="112"/>
    </location>
</feature>
<evidence type="ECO:0000256" key="5">
    <source>
        <dbReference type="ARBA" id="ARBA00022989"/>
    </source>
</evidence>
<dbReference type="PANTHER" id="PTHR37820">
    <property type="entry name" value="CELL DIVISION PROTEIN DIVIB"/>
    <property type="match status" value="1"/>
</dbReference>
<dbReference type="GO" id="GO:0032153">
    <property type="term" value="C:cell division site"/>
    <property type="evidence" value="ECO:0007669"/>
    <property type="project" value="UniProtKB-UniRule"/>
</dbReference>
<name>A0A385TVI7_PAELA</name>
<comment type="similarity">
    <text evidence="8">Belongs to the FtsQ/DivIB family. DivIB subfamily.</text>
</comment>
<dbReference type="InterPro" id="IPR034746">
    <property type="entry name" value="POTRA"/>
</dbReference>
<evidence type="ECO:0000256" key="8">
    <source>
        <dbReference type="HAMAP-Rule" id="MF_00912"/>
    </source>
</evidence>
<dbReference type="GO" id="GO:0005886">
    <property type="term" value="C:plasma membrane"/>
    <property type="evidence" value="ECO:0007669"/>
    <property type="project" value="UniProtKB-SubCell"/>
</dbReference>
<dbReference type="RefSeq" id="WP_119851260.1">
    <property type="nucleotide sequence ID" value="NZ_CP032412.1"/>
</dbReference>
<dbReference type="Proteomes" id="UP000266552">
    <property type="component" value="Chromosome"/>
</dbReference>
<dbReference type="PROSITE" id="PS51779">
    <property type="entry name" value="POTRA"/>
    <property type="match status" value="1"/>
</dbReference>
<evidence type="ECO:0000256" key="7">
    <source>
        <dbReference type="ARBA" id="ARBA00023306"/>
    </source>
</evidence>
<dbReference type="Pfam" id="PF08478">
    <property type="entry name" value="POTRA_1"/>
    <property type="match status" value="1"/>
</dbReference>
<organism evidence="10 11">
    <name type="scientific">Paenibacillus lautus</name>
    <name type="common">Bacillus lautus</name>
    <dbReference type="NCBI Taxonomy" id="1401"/>
    <lineage>
        <taxon>Bacteria</taxon>
        <taxon>Bacillati</taxon>
        <taxon>Bacillota</taxon>
        <taxon>Bacilli</taxon>
        <taxon>Bacillales</taxon>
        <taxon>Paenibacillaceae</taxon>
        <taxon>Paenibacillus</taxon>
    </lineage>
</organism>
<keyword evidence="6 8" id="KW-0472">Membrane</keyword>
<dbReference type="AlphaFoldDB" id="A0A385TVI7"/>
<dbReference type="PANTHER" id="PTHR37820:SF1">
    <property type="entry name" value="CELL DIVISION PROTEIN FTSQ"/>
    <property type="match status" value="1"/>
</dbReference>